<dbReference type="Gene3D" id="3.40.50.300">
    <property type="entry name" value="P-loop containing nucleotide triphosphate hydrolases"/>
    <property type="match status" value="2"/>
</dbReference>
<organism evidence="7 8">
    <name type="scientific">Trichlorobacter ammonificans</name>
    <dbReference type="NCBI Taxonomy" id="2916410"/>
    <lineage>
        <taxon>Bacteria</taxon>
        <taxon>Pseudomonadati</taxon>
        <taxon>Thermodesulfobacteriota</taxon>
        <taxon>Desulfuromonadia</taxon>
        <taxon>Geobacterales</taxon>
        <taxon>Geobacteraceae</taxon>
        <taxon>Trichlorobacter</taxon>
    </lineage>
</organism>
<dbReference type="RefSeq" id="WP_305731020.1">
    <property type="nucleotide sequence ID" value="NZ_OW150024.1"/>
</dbReference>
<dbReference type="SUPFAM" id="SSF52540">
    <property type="entry name" value="P-loop containing nucleoside triphosphate hydrolases"/>
    <property type="match status" value="2"/>
</dbReference>
<keyword evidence="4" id="KW-0067">ATP-binding</keyword>
<proteinExistence type="predicted"/>
<evidence type="ECO:0000259" key="5">
    <source>
        <dbReference type="PROSITE" id="PS51192"/>
    </source>
</evidence>
<name>A0ABN8HBV3_9BACT</name>
<feature type="domain" description="Helicase ATP-binding" evidence="5">
    <location>
        <begin position="113"/>
        <end position="259"/>
    </location>
</feature>
<feature type="domain" description="Helicase C-terminal" evidence="6">
    <location>
        <begin position="296"/>
        <end position="498"/>
    </location>
</feature>
<dbReference type="EMBL" id="OW150024">
    <property type="protein sequence ID" value="CAH2030050.1"/>
    <property type="molecule type" value="Genomic_DNA"/>
</dbReference>
<keyword evidence="1" id="KW-0547">Nucleotide-binding</keyword>
<dbReference type="InterPro" id="IPR027417">
    <property type="entry name" value="P-loop_NTPase"/>
</dbReference>
<dbReference type="Pfam" id="PF00271">
    <property type="entry name" value="Helicase_C"/>
    <property type="match status" value="1"/>
</dbReference>
<dbReference type="PANTHER" id="PTHR12131:SF1">
    <property type="entry name" value="ATP-DEPENDENT RNA HELICASE SUPV3L1, MITOCHONDRIAL-RELATED"/>
    <property type="match status" value="1"/>
</dbReference>
<evidence type="ECO:0000259" key="6">
    <source>
        <dbReference type="PROSITE" id="PS51194"/>
    </source>
</evidence>
<dbReference type="InterPro" id="IPR011545">
    <property type="entry name" value="DEAD/DEAH_box_helicase_dom"/>
</dbReference>
<gene>
    <name evidence="7" type="ORF">GEAMG1_0228</name>
</gene>
<dbReference type="PROSITE" id="PS51192">
    <property type="entry name" value="HELICASE_ATP_BIND_1"/>
    <property type="match status" value="1"/>
</dbReference>
<protein>
    <submittedName>
        <fullName evidence="7">Helicase C-terminal domain protein</fullName>
    </submittedName>
</protein>
<dbReference type="InterPro" id="IPR001650">
    <property type="entry name" value="Helicase_C-like"/>
</dbReference>
<reference evidence="7 8" key="1">
    <citation type="submission" date="2022-03" db="EMBL/GenBank/DDBJ databases">
        <authorList>
            <person name="Koch H."/>
        </authorList>
    </citation>
    <scope>NUCLEOTIDE SEQUENCE [LARGE SCALE GENOMIC DNA]</scope>
    <source>
        <strain evidence="7 8">G1</strain>
    </source>
</reference>
<keyword evidence="2" id="KW-0378">Hydrolase</keyword>
<evidence type="ECO:0000313" key="7">
    <source>
        <dbReference type="EMBL" id="CAH2030050.1"/>
    </source>
</evidence>
<evidence type="ECO:0000256" key="4">
    <source>
        <dbReference type="ARBA" id="ARBA00022840"/>
    </source>
</evidence>
<dbReference type="InterPro" id="IPR014001">
    <property type="entry name" value="Helicase_ATP-bd"/>
</dbReference>
<dbReference type="PANTHER" id="PTHR12131">
    <property type="entry name" value="ATP-DEPENDENT RNA AND DNA HELICASE"/>
    <property type="match status" value="1"/>
</dbReference>
<keyword evidence="8" id="KW-1185">Reference proteome</keyword>
<dbReference type="Pfam" id="PF00270">
    <property type="entry name" value="DEAD"/>
    <property type="match status" value="1"/>
</dbReference>
<dbReference type="PROSITE" id="PS51194">
    <property type="entry name" value="HELICASE_CTER"/>
    <property type="match status" value="1"/>
</dbReference>
<dbReference type="InterPro" id="IPR050699">
    <property type="entry name" value="RNA-DNA_Helicase"/>
</dbReference>
<dbReference type="SMART" id="SM00487">
    <property type="entry name" value="DEXDc"/>
    <property type="match status" value="1"/>
</dbReference>
<accession>A0ABN8HBV3</accession>
<dbReference type="SMART" id="SM00490">
    <property type="entry name" value="HELICc"/>
    <property type="match status" value="1"/>
</dbReference>
<sequence>MTTILDVKNQIDLIKQRSNNMTNDESFQLAKLCSKLLRENPEIARDAIIRVHDIWEKVPENTRTIWNDITESAGLYPYVNPKKLSTSALLRYEYHRSKFMPNVVLHEEQAIISHELINKRSVVVGAPTSFGKSLLIEEIIASRIYRNIVIIQPTLALIDETRRKLTKYRDHYKIVLSTSQTPSASRSNVFLFTGERVVEYQIFPKIDFFIVDEFYKLSLDREDDRSVVLNQAFSKLLSLTSKFYMLGPMISSIPLKFTQRFELTWIPTKFSTVAVNEYHINEILKTKISAKNKNESLNTLLSHVSGQTIVYCSSPQKATERALEYAFSLSTKPKENHLQDIRSWIKENINEHWSLGFALSMGIAFHHGALPRHLGASIVEEFNKGSIKYLFCTSTLIEGVNTSAKNVILFDHTRGRNPIDFFDYRNIAGRSGRMKEHFVGDVIKFEKEPDQMELNVDIPIFDQEYAPLEILISMGDDQIDENGRERIREFKKLPEDLQHLYKLNSGITVDAQEKIIRKIQSNLAFYHSNISWSPVPKKFDDLSTIIELGWEFLRGPGDQTYIPKLGRLNARWLASFAFSYISLKSLKSVISQYSQDRFWIGKIPETQERIDIVSYTILHIARHWFDYKLPKWLTVISNIQEYVFKQNGLKPGNYLFLASELENSFIHPNFAALIEYDIPMSAIKKLTRNIDSKKTADENIMVISRIPDTDLLKLGLGEYELKKVRNLKRAV</sequence>
<dbReference type="GO" id="GO:0004386">
    <property type="term" value="F:helicase activity"/>
    <property type="evidence" value="ECO:0007669"/>
    <property type="project" value="UniProtKB-KW"/>
</dbReference>
<evidence type="ECO:0000256" key="3">
    <source>
        <dbReference type="ARBA" id="ARBA00022806"/>
    </source>
</evidence>
<evidence type="ECO:0000256" key="1">
    <source>
        <dbReference type="ARBA" id="ARBA00022741"/>
    </source>
</evidence>
<keyword evidence="3 7" id="KW-0347">Helicase</keyword>
<evidence type="ECO:0000313" key="8">
    <source>
        <dbReference type="Proteomes" id="UP001295463"/>
    </source>
</evidence>
<dbReference type="Proteomes" id="UP001295463">
    <property type="component" value="Chromosome"/>
</dbReference>
<evidence type="ECO:0000256" key="2">
    <source>
        <dbReference type="ARBA" id="ARBA00022801"/>
    </source>
</evidence>